<sequence length="377" mass="39691">MMRVGGFILAGLIALLVLAWIVFRLWPLPDRPHAAGAPQVSVVGTPSGRNLVGIQPWLEELDYRSAGSLHAALGAYLEAAREAGVLTPQSVVAFPEHAGTWLVAAHAPSAVYSAPGVEAAMVRLVAARPLAFAGAFLRSREADRAAAAVFRANGARMAQAYQQVFSRLAAEYGVTIAAGSIVLPDPHVREGRLEVRRAGPLYNVSAVFAPDGSIHPELVRKAYPIPSERGFTAGAPVPDYPVFDTPAGRLGVLICADSWHPDVYAALRDRGAELLAVPAFLQPSGVWDRPWGGYTTPWPDDAPRADAGRLTEGEAWQTHALAGRLSGAGAQAGLTTFLRGELWDLGSDGRAILVDAGGVTLGPDTDGPAISVLWVDG</sequence>
<dbReference type="Gene3D" id="3.60.110.10">
    <property type="entry name" value="Carbon-nitrogen hydrolase"/>
    <property type="match status" value="1"/>
</dbReference>
<accession>A0A4V3RXU5</accession>
<dbReference type="PANTHER" id="PTHR43674">
    <property type="entry name" value="NITRILASE C965.09-RELATED"/>
    <property type="match status" value="1"/>
</dbReference>
<reference evidence="3 4" key="1">
    <citation type="journal article" date="2017" name="Int. J. Syst. Evol. Microbiol.">
        <title>Marinicauda algicola sp. nov., isolated from a marine red alga Rhodosorus marinus.</title>
        <authorList>
            <person name="Jeong S.E."/>
            <person name="Jeon S.H."/>
            <person name="Chun B.H."/>
            <person name="Kim D.W."/>
            <person name="Jeon C.O."/>
        </authorList>
    </citation>
    <scope>NUCLEOTIDE SEQUENCE [LARGE SCALE GENOMIC DNA]</scope>
    <source>
        <strain evidence="3 4">JCM 31718</strain>
    </source>
</reference>
<evidence type="ECO:0000256" key="1">
    <source>
        <dbReference type="ARBA" id="ARBA00022801"/>
    </source>
</evidence>
<dbReference type="PANTHER" id="PTHR43674:SF13">
    <property type="entry name" value="CN HYDROLASE DOMAIN-CONTAINING PROTEIN"/>
    <property type="match status" value="1"/>
</dbReference>
<keyword evidence="4" id="KW-1185">Reference proteome</keyword>
<organism evidence="3 4">
    <name type="scientific">Marinicauda algicola</name>
    <dbReference type="NCBI Taxonomy" id="2029849"/>
    <lineage>
        <taxon>Bacteria</taxon>
        <taxon>Pseudomonadati</taxon>
        <taxon>Pseudomonadota</taxon>
        <taxon>Alphaproteobacteria</taxon>
        <taxon>Maricaulales</taxon>
        <taxon>Maricaulaceae</taxon>
        <taxon>Marinicauda</taxon>
    </lineage>
</organism>
<proteinExistence type="predicted"/>
<comment type="caution">
    <text evidence="3">The sequence shown here is derived from an EMBL/GenBank/DDBJ whole genome shotgun (WGS) entry which is preliminary data.</text>
</comment>
<feature type="domain" description="CN hydrolase" evidence="2">
    <location>
        <begin position="54"/>
        <end position="377"/>
    </location>
</feature>
<keyword evidence="1 3" id="KW-0378">Hydrolase</keyword>
<dbReference type="GO" id="GO:0016811">
    <property type="term" value="F:hydrolase activity, acting on carbon-nitrogen (but not peptide) bonds, in linear amides"/>
    <property type="evidence" value="ECO:0007669"/>
    <property type="project" value="TreeGrafter"/>
</dbReference>
<protein>
    <submittedName>
        <fullName evidence="3">Carbon-nitrogen hydrolase family protein</fullName>
    </submittedName>
</protein>
<dbReference type="EMBL" id="SRXW01000005">
    <property type="protein sequence ID" value="TGY87669.1"/>
    <property type="molecule type" value="Genomic_DNA"/>
</dbReference>
<name>A0A4V3RXU5_9PROT</name>
<evidence type="ECO:0000313" key="4">
    <source>
        <dbReference type="Proteomes" id="UP000308054"/>
    </source>
</evidence>
<gene>
    <name evidence="3" type="ORF">E5163_14650</name>
</gene>
<dbReference type="InterPro" id="IPR036526">
    <property type="entry name" value="C-N_Hydrolase_sf"/>
</dbReference>
<dbReference type="InterPro" id="IPR050345">
    <property type="entry name" value="Aliph_Amidase/BUP"/>
</dbReference>
<dbReference type="InterPro" id="IPR003010">
    <property type="entry name" value="C-N_Hydrolase"/>
</dbReference>
<dbReference type="OrthoDB" id="9803803at2"/>
<evidence type="ECO:0000259" key="2">
    <source>
        <dbReference type="PROSITE" id="PS50263"/>
    </source>
</evidence>
<dbReference type="Pfam" id="PF00795">
    <property type="entry name" value="CN_hydrolase"/>
    <property type="match status" value="1"/>
</dbReference>
<dbReference type="AlphaFoldDB" id="A0A4V3RXU5"/>
<dbReference type="SUPFAM" id="SSF56317">
    <property type="entry name" value="Carbon-nitrogen hydrolase"/>
    <property type="match status" value="1"/>
</dbReference>
<dbReference type="PROSITE" id="PS50263">
    <property type="entry name" value="CN_HYDROLASE"/>
    <property type="match status" value="1"/>
</dbReference>
<dbReference type="Proteomes" id="UP000308054">
    <property type="component" value="Unassembled WGS sequence"/>
</dbReference>
<evidence type="ECO:0000313" key="3">
    <source>
        <dbReference type="EMBL" id="TGY87669.1"/>
    </source>
</evidence>